<evidence type="ECO:0000259" key="8">
    <source>
        <dbReference type="PROSITE" id="PS50850"/>
    </source>
</evidence>
<sequence>KNQLERWKSIYYEYPRTFWMLVGITFVDRLGGALLFPFFALYLTAKFGIGMTEVGILFAIYALSSLFGSILGGAFTDRFGRKQIVIFALIATSLSSVLMGLVNSITVFFMLAALVGVIDIGGPARQAMVADLLPEKKRAQGYGIMRVAFNLSVTIGPAIGGLLAARSYLLLFITDAVISLIVAALVFVLIPETKPETAPGAEEENVSQTFGGYALVFRDYLFLAFIGVSILMGLVYMNLNTTLGVFLRDTFSVSEARYGALLSLNALMVVLFQFPIMRKIENKPPMLMMAAGMVLYTIGFVMYGFVATTLFFAMAMVILTVGEMLVAPVAQSLVAHFSPEDMRGRYMAIFGISGAVPFALGPLLAGMVLDNAPDQRILWYAVGIVGVLATFGFLWLHRKTTEKKPHVEREIAPEAV</sequence>
<evidence type="ECO:0000256" key="7">
    <source>
        <dbReference type="SAM" id="Phobius"/>
    </source>
</evidence>
<feature type="transmembrane region" description="Helical" evidence="7">
    <location>
        <begin position="377"/>
        <end position="396"/>
    </location>
</feature>
<dbReference type="CDD" id="cd17329">
    <property type="entry name" value="MFS_MdtH_MDR_like"/>
    <property type="match status" value="1"/>
</dbReference>
<feature type="transmembrane region" description="Helical" evidence="7">
    <location>
        <begin position="286"/>
        <end position="305"/>
    </location>
</feature>
<evidence type="ECO:0000256" key="4">
    <source>
        <dbReference type="ARBA" id="ARBA00022692"/>
    </source>
</evidence>
<evidence type="ECO:0000256" key="2">
    <source>
        <dbReference type="ARBA" id="ARBA00022448"/>
    </source>
</evidence>
<dbReference type="InterPro" id="IPR050171">
    <property type="entry name" value="MFS_Transporters"/>
</dbReference>
<evidence type="ECO:0000256" key="6">
    <source>
        <dbReference type="ARBA" id="ARBA00023136"/>
    </source>
</evidence>
<feature type="transmembrane region" description="Helical" evidence="7">
    <location>
        <begin position="21"/>
        <end position="42"/>
    </location>
</feature>
<dbReference type="Pfam" id="PF07690">
    <property type="entry name" value="MFS_1"/>
    <property type="match status" value="1"/>
</dbReference>
<dbReference type="SUPFAM" id="SSF103473">
    <property type="entry name" value="MFS general substrate transporter"/>
    <property type="match status" value="1"/>
</dbReference>
<dbReference type="Gene3D" id="1.20.1250.20">
    <property type="entry name" value="MFS general substrate transporter like domains"/>
    <property type="match status" value="1"/>
</dbReference>
<keyword evidence="4 7" id="KW-0812">Transmembrane</keyword>
<keyword evidence="5 7" id="KW-1133">Transmembrane helix</keyword>
<dbReference type="EMBL" id="JACNJN010000206">
    <property type="protein sequence ID" value="MBC8336881.1"/>
    <property type="molecule type" value="Genomic_DNA"/>
</dbReference>
<feature type="transmembrane region" description="Helical" evidence="7">
    <location>
        <begin position="144"/>
        <end position="163"/>
    </location>
</feature>
<evidence type="ECO:0000313" key="10">
    <source>
        <dbReference type="Proteomes" id="UP000614469"/>
    </source>
</evidence>
<feature type="transmembrane region" description="Helical" evidence="7">
    <location>
        <begin position="346"/>
        <end position="365"/>
    </location>
</feature>
<dbReference type="InterPro" id="IPR020846">
    <property type="entry name" value="MFS_dom"/>
</dbReference>
<dbReference type="InterPro" id="IPR011701">
    <property type="entry name" value="MFS"/>
</dbReference>
<keyword evidence="3" id="KW-1003">Cell membrane</keyword>
<dbReference type="GO" id="GO:0005886">
    <property type="term" value="C:plasma membrane"/>
    <property type="evidence" value="ECO:0007669"/>
    <property type="project" value="UniProtKB-SubCell"/>
</dbReference>
<comment type="subcellular location">
    <subcellularLocation>
        <location evidence="1">Cell membrane</location>
        <topology evidence="1">Multi-pass membrane protein</topology>
    </subcellularLocation>
</comment>
<feature type="transmembrane region" description="Helical" evidence="7">
    <location>
        <begin position="257"/>
        <end position="274"/>
    </location>
</feature>
<proteinExistence type="predicted"/>
<feature type="transmembrane region" description="Helical" evidence="7">
    <location>
        <begin position="169"/>
        <end position="190"/>
    </location>
</feature>
<accession>A0A8J6TFT7</accession>
<feature type="domain" description="Major facilitator superfamily (MFS) profile" evidence="8">
    <location>
        <begin position="17"/>
        <end position="401"/>
    </location>
</feature>
<dbReference type="InterPro" id="IPR036259">
    <property type="entry name" value="MFS_trans_sf"/>
</dbReference>
<keyword evidence="2" id="KW-0813">Transport</keyword>
<dbReference type="PRINTS" id="PR01035">
    <property type="entry name" value="TCRTETA"/>
</dbReference>
<name>A0A8J6TFT7_9CHLR</name>
<dbReference type="AlphaFoldDB" id="A0A8J6TFT7"/>
<protein>
    <submittedName>
        <fullName evidence="9">MFS transporter</fullName>
    </submittedName>
</protein>
<dbReference type="GO" id="GO:0022857">
    <property type="term" value="F:transmembrane transporter activity"/>
    <property type="evidence" value="ECO:0007669"/>
    <property type="project" value="InterPro"/>
</dbReference>
<gene>
    <name evidence="9" type="ORF">H8E29_16615</name>
</gene>
<feature type="transmembrane region" description="Helical" evidence="7">
    <location>
        <begin position="54"/>
        <end position="72"/>
    </location>
</feature>
<dbReference type="InterPro" id="IPR001958">
    <property type="entry name" value="Tet-R_TetA/multi-R_MdtG-like"/>
</dbReference>
<dbReference type="PANTHER" id="PTHR23517">
    <property type="entry name" value="RESISTANCE PROTEIN MDTM, PUTATIVE-RELATED-RELATED"/>
    <property type="match status" value="1"/>
</dbReference>
<evidence type="ECO:0000256" key="3">
    <source>
        <dbReference type="ARBA" id="ARBA00022475"/>
    </source>
</evidence>
<evidence type="ECO:0000313" key="9">
    <source>
        <dbReference type="EMBL" id="MBC8336881.1"/>
    </source>
</evidence>
<dbReference type="PROSITE" id="PS50850">
    <property type="entry name" value="MFS"/>
    <property type="match status" value="1"/>
</dbReference>
<evidence type="ECO:0000256" key="1">
    <source>
        <dbReference type="ARBA" id="ARBA00004651"/>
    </source>
</evidence>
<evidence type="ECO:0000256" key="5">
    <source>
        <dbReference type="ARBA" id="ARBA00022989"/>
    </source>
</evidence>
<organism evidence="9 10">
    <name type="scientific">Candidatus Desulfolinea nitratireducens</name>
    <dbReference type="NCBI Taxonomy" id="2841698"/>
    <lineage>
        <taxon>Bacteria</taxon>
        <taxon>Bacillati</taxon>
        <taxon>Chloroflexota</taxon>
        <taxon>Anaerolineae</taxon>
        <taxon>Anaerolineales</taxon>
        <taxon>Anaerolineales incertae sedis</taxon>
        <taxon>Candidatus Desulfolinea</taxon>
    </lineage>
</organism>
<feature type="transmembrane region" description="Helical" evidence="7">
    <location>
        <begin position="220"/>
        <end position="237"/>
    </location>
</feature>
<dbReference type="Proteomes" id="UP000614469">
    <property type="component" value="Unassembled WGS sequence"/>
</dbReference>
<reference evidence="9 10" key="1">
    <citation type="submission" date="2020-08" db="EMBL/GenBank/DDBJ databases">
        <title>Bridging the membrane lipid divide: bacteria of the FCB group superphylum have the potential to synthesize archaeal ether lipids.</title>
        <authorList>
            <person name="Villanueva L."/>
            <person name="Von Meijenfeldt F.A.B."/>
            <person name="Westbye A.B."/>
            <person name="Yadav S."/>
            <person name="Hopmans E.C."/>
            <person name="Dutilh B.E."/>
            <person name="Sinninghe Damste J.S."/>
        </authorList>
    </citation>
    <scope>NUCLEOTIDE SEQUENCE [LARGE SCALE GENOMIC DNA]</scope>
    <source>
        <strain evidence="9">NIOZ-UU36</strain>
    </source>
</reference>
<comment type="caution">
    <text evidence="9">The sequence shown here is derived from an EMBL/GenBank/DDBJ whole genome shotgun (WGS) entry which is preliminary data.</text>
</comment>
<dbReference type="PANTHER" id="PTHR23517:SF2">
    <property type="entry name" value="MULTIDRUG RESISTANCE PROTEIN MDTH"/>
    <property type="match status" value="1"/>
</dbReference>
<feature type="transmembrane region" description="Helical" evidence="7">
    <location>
        <begin position="107"/>
        <end position="124"/>
    </location>
</feature>
<feature type="non-terminal residue" evidence="9">
    <location>
        <position position="1"/>
    </location>
</feature>
<keyword evidence="6 7" id="KW-0472">Membrane</keyword>